<name>R7UGM2_CAPTE</name>
<evidence type="ECO:0000256" key="7">
    <source>
        <dbReference type="ARBA" id="ARBA00022989"/>
    </source>
</evidence>
<evidence type="ECO:0000313" key="19">
    <source>
        <dbReference type="Proteomes" id="UP000014760"/>
    </source>
</evidence>
<feature type="transmembrane region" description="Helical" evidence="15">
    <location>
        <begin position="339"/>
        <end position="361"/>
    </location>
</feature>
<accession>R7UGM2</accession>
<feature type="transmembrane region" description="Helical" evidence="15">
    <location>
        <begin position="402"/>
        <end position="424"/>
    </location>
</feature>
<dbReference type="PANTHER" id="PTHR46480">
    <property type="entry name" value="F20B24.22"/>
    <property type="match status" value="1"/>
</dbReference>
<evidence type="ECO:0000256" key="3">
    <source>
        <dbReference type="ARBA" id="ARBA00022448"/>
    </source>
</evidence>
<dbReference type="Gene3D" id="1.20.120.350">
    <property type="entry name" value="Voltage-gated potassium channels. Chain C"/>
    <property type="match status" value="1"/>
</dbReference>
<reference evidence="18" key="3">
    <citation type="submission" date="2015-06" db="UniProtKB">
        <authorList>
            <consortium name="EnsemblMetazoa"/>
        </authorList>
    </citation>
    <scope>IDENTIFICATION</scope>
</reference>
<evidence type="ECO:0000259" key="16">
    <source>
        <dbReference type="Pfam" id="PF00520"/>
    </source>
</evidence>
<evidence type="ECO:0000256" key="9">
    <source>
        <dbReference type="ARBA" id="ARBA00023065"/>
    </source>
</evidence>
<keyword evidence="9" id="KW-0406">Ion transport</keyword>
<keyword evidence="4" id="KW-1003">Cell membrane</keyword>
<dbReference type="InterPro" id="IPR031846">
    <property type="entry name" value="Hvcn1"/>
</dbReference>
<keyword evidence="3" id="KW-0813">Transport</keyword>
<dbReference type="EMBL" id="AMQN01007853">
    <property type="status" value="NOT_ANNOTATED_CDS"/>
    <property type="molecule type" value="Genomic_DNA"/>
</dbReference>
<evidence type="ECO:0000256" key="15">
    <source>
        <dbReference type="SAM" id="Phobius"/>
    </source>
</evidence>
<keyword evidence="6" id="KW-0851">Voltage-gated channel</keyword>
<reference evidence="17 19" key="2">
    <citation type="journal article" date="2013" name="Nature">
        <title>Insights into bilaterian evolution from three spiralian genomes.</title>
        <authorList>
            <person name="Simakov O."/>
            <person name="Marletaz F."/>
            <person name="Cho S.J."/>
            <person name="Edsinger-Gonzales E."/>
            <person name="Havlak P."/>
            <person name="Hellsten U."/>
            <person name="Kuo D.H."/>
            <person name="Larsson T."/>
            <person name="Lv J."/>
            <person name="Arendt D."/>
            <person name="Savage R."/>
            <person name="Osoegawa K."/>
            <person name="de Jong P."/>
            <person name="Grimwood J."/>
            <person name="Chapman J.A."/>
            <person name="Shapiro H."/>
            <person name="Aerts A."/>
            <person name="Otillar R.P."/>
            <person name="Terry A.Y."/>
            <person name="Boore J.L."/>
            <person name="Grigoriev I.V."/>
            <person name="Lindberg D.R."/>
            <person name="Seaver E.C."/>
            <person name="Weisblat D.A."/>
            <person name="Putnam N.H."/>
            <person name="Rokhsar D.S."/>
        </authorList>
    </citation>
    <scope>NUCLEOTIDE SEQUENCE</scope>
    <source>
        <strain evidence="17 19">I ESC-2004</strain>
    </source>
</reference>
<dbReference type="PANTHER" id="PTHR46480:SF1">
    <property type="entry name" value="VOLTAGE-GATED HYDROGEN CHANNEL 1"/>
    <property type="match status" value="1"/>
</dbReference>
<protein>
    <recommendedName>
        <fullName evidence="2">Voltage-gated hydrogen channel 1</fullName>
    </recommendedName>
    <alternativeName>
        <fullName evidence="12">Hydrogen voltage-gated channel 1</fullName>
    </alternativeName>
</protein>
<keyword evidence="8 13" id="KW-0175">Coiled coil</keyword>
<feature type="compositionally biased region" description="Basic and acidic residues" evidence="14">
    <location>
        <begin position="566"/>
        <end position="581"/>
    </location>
</feature>
<feature type="coiled-coil region" evidence="13">
    <location>
        <begin position="432"/>
        <end position="466"/>
    </location>
</feature>
<organism evidence="17">
    <name type="scientific">Capitella teleta</name>
    <name type="common">Polychaete worm</name>
    <dbReference type="NCBI Taxonomy" id="283909"/>
    <lineage>
        <taxon>Eukaryota</taxon>
        <taxon>Metazoa</taxon>
        <taxon>Spiralia</taxon>
        <taxon>Lophotrochozoa</taxon>
        <taxon>Annelida</taxon>
        <taxon>Polychaeta</taxon>
        <taxon>Sedentaria</taxon>
        <taxon>Scolecida</taxon>
        <taxon>Capitellidae</taxon>
        <taxon>Capitella</taxon>
    </lineage>
</organism>
<dbReference type="GO" id="GO:0030171">
    <property type="term" value="F:voltage-gated proton channel activity"/>
    <property type="evidence" value="ECO:0007669"/>
    <property type="project" value="InterPro"/>
</dbReference>
<feature type="compositionally biased region" description="Polar residues" evidence="14">
    <location>
        <begin position="268"/>
        <end position="277"/>
    </location>
</feature>
<evidence type="ECO:0000256" key="10">
    <source>
        <dbReference type="ARBA" id="ARBA00023136"/>
    </source>
</evidence>
<dbReference type="EnsemblMetazoa" id="CapteT189926">
    <property type="protein sequence ID" value="CapteP189926"/>
    <property type="gene ID" value="CapteG189926"/>
</dbReference>
<evidence type="ECO:0000256" key="5">
    <source>
        <dbReference type="ARBA" id="ARBA00022692"/>
    </source>
</evidence>
<dbReference type="HOGENOM" id="CLU_347563_0_0_1"/>
<dbReference type="Pfam" id="PF00520">
    <property type="entry name" value="Ion_trans"/>
    <property type="match status" value="1"/>
</dbReference>
<dbReference type="Proteomes" id="UP000014760">
    <property type="component" value="Unassembled WGS sequence"/>
</dbReference>
<dbReference type="STRING" id="283909.R7UGM2"/>
<evidence type="ECO:0000256" key="1">
    <source>
        <dbReference type="ARBA" id="ARBA00004651"/>
    </source>
</evidence>
<feature type="region of interest" description="Disordered" evidence="14">
    <location>
        <begin position="528"/>
        <end position="620"/>
    </location>
</feature>
<evidence type="ECO:0000313" key="18">
    <source>
        <dbReference type="EnsemblMetazoa" id="CapteP189926"/>
    </source>
</evidence>
<keyword evidence="5 15" id="KW-0812">Transmembrane</keyword>
<feature type="compositionally biased region" description="Basic and acidic residues" evidence="14">
    <location>
        <begin position="747"/>
        <end position="763"/>
    </location>
</feature>
<evidence type="ECO:0000256" key="8">
    <source>
        <dbReference type="ARBA" id="ARBA00023054"/>
    </source>
</evidence>
<keyword evidence="11" id="KW-0407">Ion channel</keyword>
<dbReference type="GO" id="GO:0034702">
    <property type="term" value="C:monoatomic ion channel complex"/>
    <property type="evidence" value="ECO:0007669"/>
    <property type="project" value="UniProtKB-KW"/>
</dbReference>
<evidence type="ECO:0000256" key="2">
    <source>
        <dbReference type="ARBA" id="ARBA00015897"/>
    </source>
</evidence>
<feature type="compositionally biased region" description="Polar residues" evidence="14">
    <location>
        <begin position="606"/>
        <end position="617"/>
    </location>
</feature>
<feature type="domain" description="Ion transport" evidence="16">
    <location>
        <begin position="333"/>
        <end position="419"/>
    </location>
</feature>
<evidence type="ECO:0000256" key="6">
    <source>
        <dbReference type="ARBA" id="ARBA00022882"/>
    </source>
</evidence>
<dbReference type="GO" id="GO:0005886">
    <property type="term" value="C:plasma membrane"/>
    <property type="evidence" value="ECO:0007669"/>
    <property type="project" value="UniProtKB-SubCell"/>
</dbReference>
<keyword evidence="7 15" id="KW-1133">Transmembrane helix</keyword>
<feature type="region of interest" description="Disordered" evidence="14">
    <location>
        <begin position="735"/>
        <end position="790"/>
    </location>
</feature>
<feature type="region of interest" description="Disordered" evidence="14">
    <location>
        <begin position="256"/>
        <end position="309"/>
    </location>
</feature>
<gene>
    <name evidence="17" type="ORF">CAPTEDRAFT_189926</name>
</gene>
<feature type="transmembrane region" description="Helical" evidence="15">
    <location>
        <begin position="373"/>
        <end position="390"/>
    </location>
</feature>
<feature type="compositionally biased region" description="Polar residues" evidence="14">
    <location>
        <begin position="540"/>
        <end position="553"/>
    </location>
</feature>
<evidence type="ECO:0000256" key="4">
    <source>
        <dbReference type="ARBA" id="ARBA00022475"/>
    </source>
</evidence>
<dbReference type="AlphaFoldDB" id="R7UGM2"/>
<evidence type="ECO:0000256" key="11">
    <source>
        <dbReference type="ARBA" id="ARBA00023303"/>
    </source>
</evidence>
<evidence type="ECO:0000256" key="14">
    <source>
        <dbReference type="SAM" id="MobiDB-lite"/>
    </source>
</evidence>
<feature type="transmembrane region" description="Helical" evidence="15">
    <location>
        <begin position="118"/>
        <end position="139"/>
    </location>
</feature>
<evidence type="ECO:0000313" key="17">
    <source>
        <dbReference type="EMBL" id="ELU05375.1"/>
    </source>
</evidence>
<keyword evidence="10 15" id="KW-0472">Membrane</keyword>
<proteinExistence type="predicted"/>
<reference evidence="19" key="1">
    <citation type="submission" date="2012-12" db="EMBL/GenBank/DDBJ databases">
        <authorList>
            <person name="Hellsten U."/>
            <person name="Grimwood J."/>
            <person name="Chapman J.A."/>
            <person name="Shapiro H."/>
            <person name="Aerts A."/>
            <person name="Otillar R.P."/>
            <person name="Terry A.Y."/>
            <person name="Boore J.L."/>
            <person name="Simakov O."/>
            <person name="Marletaz F."/>
            <person name="Cho S.-J."/>
            <person name="Edsinger-Gonzales E."/>
            <person name="Havlak P."/>
            <person name="Kuo D.-H."/>
            <person name="Larsson T."/>
            <person name="Lv J."/>
            <person name="Arendt D."/>
            <person name="Savage R."/>
            <person name="Osoegawa K."/>
            <person name="de Jong P."/>
            <person name="Lindberg D.R."/>
            <person name="Seaver E.C."/>
            <person name="Weisblat D.A."/>
            <person name="Putnam N.H."/>
            <person name="Grigoriev I.V."/>
            <person name="Rokhsar D.S."/>
        </authorList>
    </citation>
    <scope>NUCLEOTIDE SEQUENCE</scope>
    <source>
        <strain evidence="19">I ESC-2004</strain>
    </source>
</reference>
<evidence type="ECO:0000256" key="12">
    <source>
        <dbReference type="ARBA" id="ARBA00031989"/>
    </source>
</evidence>
<dbReference type="OrthoDB" id="427456at2759"/>
<evidence type="ECO:0000256" key="13">
    <source>
        <dbReference type="SAM" id="Coils"/>
    </source>
</evidence>
<dbReference type="InterPro" id="IPR027359">
    <property type="entry name" value="Volt_channel_dom_sf"/>
</dbReference>
<feature type="compositionally biased region" description="Basic residues" evidence="14">
    <location>
        <begin position="257"/>
        <end position="266"/>
    </location>
</feature>
<dbReference type="EMBL" id="KB301566">
    <property type="protein sequence ID" value="ELU05375.1"/>
    <property type="molecule type" value="Genomic_DNA"/>
</dbReference>
<feature type="compositionally biased region" description="Basic and acidic residues" evidence="14">
    <location>
        <begin position="280"/>
        <end position="295"/>
    </location>
</feature>
<sequence length="812" mass="90224">MRRHQQLMQLQPQIPQPICVQTPGRCRSLDAILGHFDCPRNDLPQNPEVDQKHGVQSKAWLSQYGSRCEWLRDDKFLRDLEGDSVDTEILDEELRSLQDDDTQSCRGRTAKFLDSTSFQIVLCVLVLVDAVVVVSEILLDLHAIRGQYTDATQQLQKAVGFIKDTYSADLEGYTGNNVKFILAVLQHKYGNQSQEEDSADENRRRRRHVIAPHLIDIGALIGENSLTKSAPQSESDSFLQSASVIWDRYLKHDTTTRTKRHNRRSLFHSLTGNTMRSQRGHSERTALVPEDDRPLRVRRGSNGAEKEEDFPDLGVNFTIDYSDFTRKPSSETLLSLAHIMHYISIAILGVFVIQVFLRLFGMGKMFFKSKMEVFDAVIILASFVLDVAFIEGITGAQGEQAAALLILFLLWRLLRVINGIMITAKKRQEFRIKLQKRARRRAEKRIELLEDDKQFKEKEVNALKELSLDKGATSDEVNKCKPKRRSIFHKMDTSSGLSSIASLSLGLSMSMSGGSCAMLNNIKQPAAAAAASTPPKPSRRTSLQDFVPGSSTGVEKKHRRTSLGPKRPDRSPSPLFKRDRMSSSMERVVEENCSGDDDDGPGPSFLSPTTTALVNHTSHSEPKLTAAVTLNGDMVQNHVQPSPQPTISTPTLSLDSSPIHAIDSFSSPKQVTFVLTKDSPSSSASSLLSTEGRDCLTEVVTDSVELTRSLSSSLTSLTSSSLQTPINIDTVITMETPNGSVPPAKESSTEVDDKGDLDPDLKPITRWQRSRSYELHPSPSSEAEENPVPRRRSVEGALLLLNNFAVSILSFN</sequence>
<dbReference type="InterPro" id="IPR005821">
    <property type="entry name" value="Ion_trans_dom"/>
</dbReference>
<keyword evidence="19" id="KW-1185">Reference proteome</keyword>
<comment type="subcellular location">
    <subcellularLocation>
        <location evidence="1">Cell membrane</location>
        <topology evidence="1">Multi-pass membrane protein</topology>
    </subcellularLocation>
</comment>